<proteinExistence type="predicted"/>
<gene>
    <name evidence="1" type="ORF">G6034_14845</name>
</gene>
<dbReference type="Proteomes" id="UP000543556">
    <property type="component" value="Unassembled WGS sequence"/>
</dbReference>
<organism evidence="1 2">
    <name type="scientific">Arthrobacter wenxiniae</name>
    <dbReference type="NCBI Taxonomy" id="2713570"/>
    <lineage>
        <taxon>Bacteria</taxon>
        <taxon>Bacillati</taxon>
        <taxon>Actinomycetota</taxon>
        <taxon>Actinomycetes</taxon>
        <taxon>Micrococcales</taxon>
        <taxon>Micrococcaceae</taxon>
        <taxon>Arthrobacter</taxon>
    </lineage>
</organism>
<accession>A0A7Y7IIM4</accession>
<dbReference type="Gene3D" id="3.40.50.10190">
    <property type="entry name" value="BRCT domain"/>
    <property type="match status" value="1"/>
</dbReference>
<comment type="caution">
    <text evidence="1">The sequence shown here is derived from an EMBL/GenBank/DDBJ whole genome shotgun (WGS) entry which is preliminary data.</text>
</comment>
<sequence>MLDDWVFDLQGKEIVFTGKIDDYIRPELVSIANRLGATVKPDVGNNTDLLVRGVSTQWKYGNYGTREAQVARMQRTGHRIVIVDAAGFLGLRSCFPAPTIQPHIPKITARQPASQGGVLGAPYRSGQFANPVQLLGEFSRDPDAVDRGLRAHSATQDALAQHLKSIGCMPLSPFDSDCNFDLAWNSQDDSSSVAEIKSLTLANEISQVRHGLGQVLDYGHRLRSRGFSPRLYLVLEKRPLKSFHWSGLCTSQGVTLVFAPNFESVT</sequence>
<keyword evidence="2" id="KW-1185">Reference proteome</keyword>
<dbReference type="AlphaFoldDB" id="A0A7Y7IIM4"/>
<dbReference type="EMBL" id="JAAMFM010000025">
    <property type="protein sequence ID" value="NVM96155.1"/>
    <property type="molecule type" value="Genomic_DNA"/>
</dbReference>
<dbReference type="InterPro" id="IPR036420">
    <property type="entry name" value="BRCT_dom_sf"/>
</dbReference>
<dbReference type="SUPFAM" id="SSF52113">
    <property type="entry name" value="BRCT domain"/>
    <property type="match status" value="1"/>
</dbReference>
<protein>
    <submittedName>
        <fullName evidence="1">Uncharacterized protein</fullName>
    </submittedName>
</protein>
<evidence type="ECO:0000313" key="2">
    <source>
        <dbReference type="Proteomes" id="UP000543556"/>
    </source>
</evidence>
<name>A0A7Y7IIM4_9MICC</name>
<evidence type="ECO:0000313" key="1">
    <source>
        <dbReference type="EMBL" id="NVM96155.1"/>
    </source>
</evidence>
<reference evidence="1 2" key="1">
    <citation type="submission" date="2020-02" db="EMBL/GenBank/DDBJ databases">
        <title>Genome sequence of strain AETb3-4.</title>
        <authorList>
            <person name="Gao J."/>
            <person name="Zhang X."/>
        </authorList>
    </citation>
    <scope>NUCLEOTIDE SEQUENCE [LARGE SCALE GENOMIC DNA]</scope>
    <source>
        <strain evidence="1 2">AETb3-4</strain>
    </source>
</reference>